<organism evidence="2 3">
    <name type="scientific">Candidatus Hepatoplasma crinochetorum Av</name>
    <dbReference type="NCBI Taxonomy" id="1427984"/>
    <lineage>
        <taxon>Bacteria</taxon>
        <taxon>Bacillati</taxon>
        <taxon>Mycoplasmatota</taxon>
        <taxon>Mollicutes</taxon>
        <taxon>Candidatus Hepatoplasmataceae</taxon>
        <taxon>Candidatus Hepatoplasma</taxon>
    </lineage>
</organism>
<proteinExistence type="predicted"/>
<dbReference type="AlphaFoldDB" id="W8GFI3"/>
<keyword evidence="1" id="KW-0472">Membrane</keyword>
<evidence type="ECO:0000313" key="3">
    <source>
        <dbReference type="Proteomes" id="UP000019450"/>
    </source>
</evidence>
<dbReference type="KEGG" id="hcr:X271_00429"/>
<feature type="transmembrane region" description="Helical" evidence="1">
    <location>
        <begin position="131"/>
        <end position="160"/>
    </location>
</feature>
<evidence type="ECO:0000313" key="2">
    <source>
        <dbReference type="EMBL" id="AHK22534.1"/>
    </source>
</evidence>
<protein>
    <submittedName>
        <fullName evidence="2">Uncharacterized protein</fullName>
    </submittedName>
</protein>
<dbReference type="HOGENOM" id="CLU_747388_0_0_14"/>
<dbReference type="EMBL" id="CP006932">
    <property type="protein sequence ID" value="AHK22534.1"/>
    <property type="molecule type" value="Genomic_DNA"/>
</dbReference>
<keyword evidence="1" id="KW-1133">Transmembrane helix</keyword>
<gene>
    <name evidence="2" type="ORF">X271_00429</name>
</gene>
<feature type="transmembrane region" description="Helical" evidence="1">
    <location>
        <begin position="180"/>
        <end position="205"/>
    </location>
</feature>
<keyword evidence="3" id="KW-1185">Reference proteome</keyword>
<reference evidence="2 3" key="1">
    <citation type="journal article" date="2014" name="Genome Biol. Evol.">
        <title>Phylogenomics of "Candidatus Hepatoplasma crinochetorum," a Lineage of Mollicutes Associated with Noninsect Arthropods.</title>
        <authorList>
            <person name="Leclercq S."/>
            <person name="Dittmer J."/>
            <person name="Bouchon D."/>
            <person name="Cordaux R."/>
        </authorList>
    </citation>
    <scope>NUCLEOTIDE SEQUENCE [LARGE SCALE GENOMIC DNA]</scope>
    <source>
        <strain evidence="2 3">Av</strain>
    </source>
</reference>
<sequence length="370" mass="44425">MKKNNIKKIKKKNIAKRIDRLKADFDFVYLQEVIKSNISIDRNIDFFEMLYFHLKKYFTSFTTIFLYVIPIFFIVFLATIAPIYVLTAGTYSSALILSTFFVFSTCFFRIKSSALINYQKVKLKNLYISTLVIVFISNILMMIYISLLIFLLLEIGYIYNDWFFNYNIFLTDIGLTLNSINWWLFIYFFFATTLITYLIALFLSLFIKNEAYFLYTTVFVLFYTFCFGSVMQFWFYPSPLTNPNSYYDPIQDLIIIEPEINYQDQVIPFAFSLLCPYWYINVVTRFMFANITMNYNNINEYLELMISNPNLLGSSYLNQEVVIDYFYFNSILWDFVLFGPFIISFIYLLGIESFFVKKQIKMLKYFYYYR</sequence>
<accession>W8GFI3</accession>
<feature type="transmembrane region" description="Helical" evidence="1">
    <location>
        <begin position="212"/>
        <end position="235"/>
    </location>
</feature>
<feature type="transmembrane region" description="Helical" evidence="1">
    <location>
        <begin position="91"/>
        <end position="110"/>
    </location>
</feature>
<feature type="transmembrane region" description="Helical" evidence="1">
    <location>
        <begin position="64"/>
        <end position="85"/>
    </location>
</feature>
<keyword evidence="1" id="KW-0812">Transmembrane</keyword>
<dbReference type="STRING" id="1427984.X271_00429"/>
<dbReference type="Proteomes" id="UP000019450">
    <property type="component" value="Chromosome"/>
</dbReference>
<dbReference type="RefSeq" id="WP_025208824.1">
    <property type="nucleotide sequence ID" value="NZ_CP006932.1"/>
</dbReference>
<evidence type="ECO:0000256" key="1">
    <source>
        <dbReference type="SAM" id="Phobius"/>
    </source>
</evidence>
<feature type="transmembrane region" description="Helical" evidence="1">
    <location>
        <begin position="335"/>
        <end position="356"/>
    </location>
</feature>
<name>W8GFI3_9MOLU</name>